<keyword evidence="2 6" id="KW-0418">Kinase</keyword>
<dbReference type="Proteomes" id="UP000284177">
    <property type="component" value="Unassembled WGS sequence"/>
</dbReference>
<keyword evidence="4 6" id="KW-0520">NAD</keyword>
<dbReference type="SUPFAM" id="SSF111331">
    <property type="entry name" value="NAD kinase/diacylglycerol kinase-like"/>
    <property type="match status" value="1"/>
</dbReference>
<keyword evidence="3 6" id="KW-0521">NADP</keyword>
<keyword evidence="1 6" id="KW-0808">Transferase</keyword>
<dbReference type="HAMAP" id="MF_00361">
    <property type="entry name" value="NAD_kinase"/>
    <property type="match status" value="1"/>
</dbReference>
<evidence type="ECO:0000256" key="4">
    <source>
        <dbReference type="ARBA" id="ARBA00023027"/>
    </source>
</evidence>
<dbReference type="GO" id="GO:0006741">
    <property type="term" value="P:NADP+ biosynthetic process"/>
    <property type="evidence" value="ECO:0007669"/>
    <property type="project" value="UniProtKB-UniRule"/>
</dbReference>
<dbReference type="AlphaFoldDB" id="A0A419T1W8"/>
<evidence type="ECO:0000256" key="3">
    <source>
        <dbReference type="ARBA" id="ARBA00022857"/>
    </source>
</evidence>
<dbReference type="GO" id="GO:0005524">
    <property type="term" value="F:ATP binding"/>
    <property type="evidence" value="ECO:0007669"/>
    <property type="project" value="UniProtKB-KW"/>
</dbReference>
<dbReference type="GO" id="GO:0005737">
    <property type="term" value="C:cytoplasm"/>
    <property type="evidence" value="ECO:0007669"/>
    <property type="project" value="UniProtKB-SubCell"/>
</dbReference>
<feature type="binding site" evidence="6">
    <location>
        <position position="139"/>
    </location>
    <ligand>
        <name>NAD(+)</name>
        <dbReference type="ChEBI" id="CHEBI:57540"/>
    </ligand>
</feature>
<evidence type="ECO:0000256" key="6">
    <source>
        <dbReference type="HAMAP-Rule" id="MF_00361"/>
    </source>
</evidence>
<dbReference type="Pfam" id="PF01513">
    <property type="entry name" value="NAD_kinase"/>
    <property type="match status" value="1"/>
</dbReference>
<dbReference type="GO" id="GO:0019674">
    <property type="term" value="P:NAD+ metabolic process"/>
    <property type="evidence" value="ECO:0007669"/>
    <property type="project" value="InterPro"/>
</dbReference>
<reference evidence="7 8" key="1">
    <citation type="submission" date="2016-08" db="EMBL/GenBank/DDBJ databases">
        <title>Novel Firmicutes and Novel Genomes.</title>
        <authorList>
            <person name="Poppleton D.I."/>
            <person name="Gribaldo S."/>
        </authorList>
    </citation>
    <scope>NUCLEOTIDE SEQUENCE [LARGE SCALE GENOMIC DNA]</scope>
    <source>
        <strain evidence="7 8">CTT3</strain>
    </source>
</reference>
<dbReference type="InterPro" id="IPR017437">
    <property type="entry name" value="ATP-NAD_kinase_PpnK-typ_C"/>
</dbReference>
<comment type="catalytic activity">
    <reaction evidence="5 6">
        <text>NAD(+) + ATP = ADP + NADP(+) + H(+)</text>
        <dbReference type="Rhea" id="RHEA:18629"/>
        <dbReference type="ChEBI" id="CHEBI:15378"/>
        <dbReference type="ChEBI" id="CHEBI:30616"/>
        <dbReference type="ChEBI" id="CHEBI:57540"/>
        <dbReference type="ChEBI" id="CHEBI:58349"/>
        <dbReference type="ChEBI" id="CHEBI:456216"/>
        <dbReference type="EC" id="2.7.1.23"/>
    </reaction>
</comment>
<dbReference type="Gene3D" id="2.60.200.30">
    <property type="entry name" value="Probable inorganic polyphosphate/atp-NAD kinase, domain 2"/>
    <property type="match status" value="1"/>
</dbReference>
<feature type="active site" description="Proton acceptor" evidence="6">
    <location>
        <position position="56"/>
    </location>
</feature>
<comment type="function">
    <text evidence="6">Involved in the regulation of the intracellular balance of NAD and NADP, and is a key enzyme in the biosynthesis of NADP. Catalyzes specifically the phosphorylation on 2'-hydroxyl of the adenosine moiety of NAD to yield NADP.</text>
</comment>
<proteinExistence type="inferred from homology"/>
<comment type="similarity">
    <text evidence="6">Belongs to the NAD kinase family.</text>
</comment>
<accession>A0A419T1W8</accession>
<feature type="binding site" evidence="6">
    <location>
        <position position="158"/>
    </location>
    <ligand>
        <name>NAD(+)</name>
        <dbReference type="ChEBI" id="CHEBI:57540"/>
    </ligand>
</feature>
<dbReference type="GO" id="GO:0003951">
    <property type="term" value="F:NAD+ kinase activity"/>
    <property type="evidence" value="ECO:0007669"/>
    <property type="project" value="UniProtKB-UniRule"/>
</dbReference>
<evidence type="ECO:0000256" key="5">
    <source>
        <dbReference type="ARBA" id="ARBA00047925"/>
    </source>
</evidence>
<dbReference type="Pfam" id="PF20143">
    <property type="entry name" value="NAD_kinase_C"/>
    <property type="match status" value="1"/>
</dbReference>
<evidence type="ECO:0000313" key="7">
    <source>
        <dbReference type="EMBL" id="RKD31465.1"/>
    </source>
</evidence>
<keyword evidence="6" id="KW-0067">ATP-binding</keyword>
<feature type="binding site" evidence="6">
    <location>
        <position position="193"/>
    </location>
    <ligand>
        <name>NAD(+)</name>
        <dbReference type="ChEBI" id="CHEBI:57540"/>
    </ligand>
</feature>
<evidence type="ECO:0000313" key="8">
    <source>
        <dbReference type="Proteomes" id="UP000284177"/>
    </source>
</evidence>
<keyword evidence="6" id="KW-0547">Nucleotide-binding</keyword>
<protein>
    <recommendedName>
        <fullName evidence="6">NAD kinase</fullName>
        <ecNumber evidence="6">2.7.1.23</ecNumber>
    </recommendedName>
    <alternativeName>
        <fullName evidence="6">ATP-dependent NAD kinase</fullName>
    </alternativeName>
</protein>
<dbReference type="RefSeq" id="WP_243096901.1">
    <property type="nucleotide sequence ID" value="NZ_MCIB01000019.1"/>
</dbReference>
<dbReference type="InterPro" id="IPR002504">
    <property type="entry name" value="NADK"/>
</dbReference>
<sequence length="272" mass="30416">MDSVKGENNTVNIIHNNSDISKKTVALLEKKLTDNGFVVSEQYDYSAWLNICVGGDGAFLQAVHKHNFPDIPFVGINTGHLGFFQEVSPHEIDTFIKKLKSKDYKVEEISLVEGIICTRTSCIELIGVNEIVIKGIESKTIHLDISINDSFLQRLSGDGVIISTPIGSTAYNYSAGGSIVYPYIKALQITPLAPINSSVYRSLNSSVIVPRNMTIKINPEYRFENSILIVVDGKQHKYDNIVEINLKLSDMTINMLTLKDKNFWTKLKDKFL</sequence>
<feature type="binding site" evidence="6">
    <location>
        <position position="166"/>
    </location>
    <ligand>
        <name>NAD(+)</name>
        <dbReference type="ChEBI" id="CHEBI:57540"/>
    </ligand>
</feature>
<feature type="binding site" evidence="6">
    <location>
        <begin position="129"/>
        <end position="130"/>
    </location>
    <ligand>
        <name>NAD(+)</name>
        <dbReference type="ChEBI" id="CHEBI:57540"/>
    </ligand>
</feature>
<comment type="caution">
    <text evidence="7">The sequence shown here is derived from an EMBL/GenBank/DDBJ whole genome shotgun (WGS) entry which is preliminary data.</text>
</comment>
<organism evidence="7 8">
    <name type="scientific">Thermohalobacter berrensis</name>
    <dbReference type="NCBI Taxonomy" id="99594"/>
    <lineage>
        <taxon>Bacteria</taxon>
        <taxon>Bacillati</taxon>
        <taxon>Bacillota</taxon>
        <taxon>Tissierellia</taxon>
        <taxon>Tissierellales</taxon>
        <taxon>Thermohalobacteraceae</taxon>
        <taxon>Thermohalobacter</taxon>
    </lineage>
</organism>
<dbReference type="EMBL" id="MCIB01000019">
    <property type="protein sequence ID" value="RKD31465.1"/>
    <property type="molecule type" value="Genomic_DNA"/>
</dbReference>
<comment type="caution">
    <text evidence="6">Lacks conserved residue(s) required for the propagation of feature annotation.</text>
</comment>
<dbReference type="GO" id="GO:0046872">
    <property type="term" value="F:metal ion binding"/>
    <property type="evidence" value="ECO:0007669"/>
    <property type="project" value="UniProtKB-UniRule"/>
</dbReference>
<dbReference type="PANTHER" id="PTHR20275">
    <property type="entry name" value="NAD KINASE"/>
    <property type="match status" value="1"/>
</dbReference>
<dbReference type="PANTHER" id="PTHR20275:SF0">
    <property type="entry name" value="NAD KINASE"/>
    <property type="match status" value="1"/>
</dbReference>
<keyword evidence="6" id="KW-0963">Cytoplasm</keyword>
<evidence type="ECO:0000256" key="1">
    <source>
        <dbReference type="ARBA" id="ARBA00022679"/>
    </source>
</evidence>
<dbReference type="EC" id="2.7.1.23" evidence="6"/>
<dbReference type="InterPro" id="IPR017438">
    <property type="entry name" value="ATP-NAD_kinase_N"/>
</dbReference>
<gene>
    <name evidence="6" type="primary">nadK</name>
    <name evidence="7" type="ORF">BET03_12680</name>
</gene>
<keyword evidence="8" id="KW-1185">Reference proteome</keyword>
<dbReference type="GO" id="GO:0051287">
    <property type="term" value="F:NAD binding"/>
    <property type="evidence" value="ECO:0007669"/>
    <property type="project" value="UniProtKB-ARBA"/>
</dbReference>
<name>A0A419T1W8_9FIRM</name>
<evidence type="ECO:0000256" key="2">
    <source>
        <dbReference type="ARBA" id="ARBA00022777"/>
    </source>
</evidence>
<dbReference type="Gene3D" id="3.40.50.10330">
    <property type="entry name" value="Probable inorganic polyphosphate/atp-NAD kinase, domain 1"/>
    <property type="match status" value="1"/>
</dbReference>
<comment type="cofactor">
    <cofactor evidence="6">
        <name>a divalent metal cation</name>
        <dbReference type="ChEBI" id="CHEBI:60240"/>
    </cofactor>
</comment>
<feature type="binding site" evidence="6">
    <location>
        <begin position="169"/>
        <end position="174"/>
    </location>
    <ligand>
        <name>NAD(+)</name>
        <dbReference type="ChEBI" id="CHEBI:57540"/>
    </ligand>
</feature>
<comment type="subcellular location">
    <subcellularLocation>
        <location evidence="6">Cytoplasm</location>
    </subcellularLocation>
</comment>
<dbReference type="InterPro" id="IPR016064">
    <property type="entry name" value="NAD/diacylglycerol_kinase_sf"/>
</dbReference>
<feature type="binding site" evidence="6">
    <location>
        <begin position="56"/>
        <end position="57"/>
    </location>
    <ligand>
        <name>NAD(+)</name>
        <dbReference type="ChEBI" id="CHEBI:57540"/>
    </ligand>
</feature>